<protein>
    <submittedName>
        <fullName evidence="4 5">Response regulator</fullName>
    </submittedName>
</protein>
<reference evidence="5 7" key="2">
    <citation type="submission" date="2018-08" db="EMBL/GenBank/DDBJ databases">
        <title>Bacillus clarus sp. nov. strain PS00077A.</title>
        <authorList>
            <person name="Mendez Acevedo M."/>
            <person name="Carroll L."/>
            <person name="Mukherjee M."/>
            <person name="Wiedmann M."/>
            <person name="Kovac J."/>
        </authorList>
    </citation>
    <scope>NUCLEOTIDE SEQUENCE [LARGE SCALE GENOMIC DNA]</scope>
    <source>
        <strain evidence="5 7">PS00077A</strain>
    </source>
</reference>
<name>A0A090YXL3_9BACI</name>
<evidence type="ECO:0000313" key="6">
    <source>
        <dbReference type="Proteomes" id="UP000029389"/>
    </source>
</evidence>
<sequence>MKILIIMEEAETRDKLIEACKENMRNVECFEARTGMESLQIMKKHTPAFVFLNTQLADGTGFEFSNLLQQINCYTKFIFVGKNIEEAITAFRFQAFYYLLQPFHEEDLNFLLYKMESELGKKTRSSLRKLPIESHEGITYIFPENIIYVSKNKENKTVSIYTTNNQYISTYTLQELENKLTTYDFLRVHKSYLINMKYVQELKPYYNGTYNLYLERYDEQPIPVSRNYVKRLRNKIEL</sequence>
<dbReference type="RefSeq" id="WP_042981161.1">
    <property type="nucleotide sequence ID" value="NZ_JMQC01000008.1"/>
</dbReference>
<comment type="caution">
    <text evidence="1">Lacks conserved residue(s) required for the propagation of feature annotation.</text>
</comment>
<evidence type="ECO:0000313" key="5">
    <source>
        <dbReference type="EMBL" id="RFT67392.1"/>
    </source>
</evidence>
<dbReference type="EMBL" id="QVOD01000007">
    <property type="protein sequence ID" value="RFT67392.1"/>
    <property type="molecule type" value="Genomic_DNA"/>
</dbReference>
<dbReference type="EMBL" id="JMQC01000008">
    <property type="protein sequence ID" value="KFN02690.1"/>
    <property type="molecule type" value="Genomic_DNA"/>
</dbReference>
<evidence type="ECO:0000313" key="7">
    <source>
        <dbReference type="Proteomes" id="UP000264294"/>
    </source>
</evidence>
<dbReference type="GO" id="GO:0000156">
    <property type="term" value="F:phosphorelay response regulator activity"/>
    <property type="evidence" value="ECO:0007669"/>
    <property type="project" value="InterPro"/>
</dbReference>
<dbReference type="Proteomes" id="UP000264294">
    <property type="component" value="Unassembled WGS sequence"/>
</dbReference>
<dbReference type="Gene3D" id="3.40.50.2300">
    <property type="match status" value="1"/>
</dbReference>
<dbReference type="PANTHER" id="PTHR37299:SF1">
    <property type="entry name" value="STAGE 0 SPORULATION PROTEIN A HOMOLOG"/>
    <property type="match status" value="1"/>
</dbReference>
<organism evidence="4 6">
    <name type="scientific">Bacillus clarus</name>
    <dbReference type="NCBI Taxonomy" id="2338372"/>
    <lineage>
        <taxon>Bacteria</taxon>
        <taxon>Bacillati</taxon>
        <taxon>Bacillota</taxon>
        <taxon>Bacilli</taxon>
        <taxon>Bacillales</taxon>
        <taxon>Bacillaceae</taxon>
        <taxon>Bacillus</taxon>
        <taxon>Bacillus cereus group</taxon>
    </lineage>
</organism>
<dbReference type="PATRIC" id="fig|1405.8.peg.2584"/>
<evidence type="ECO:0000256" key="1">
    <source>
        <dbReference type="PROSITE-ProRule" id="PRU00169"/>
    </source>
</evidence>
<dbReference type="PANTHER" id="PTHR37299">
    <property type="entry name" value="TRANSCRIPTIONAL REGULATOR-RELATED"/>
    <property type="match status" value="1"/>
</dbReference>
<dbReference type="InterPro" id="IPR011006">
    <property type="entry name" value="CheY-like_superfamily"/>
</dbReference>
<dbReference type="STRING" id="1405.B7492_29015"/>
<dbReference type="InterPro" id="IPR007492">
    <property type="entry name" value="LytTR_DNA-bd_dom"/>
</dbReference>
<reference evidence="4 6" key="1">
    <citation type="submission" date="2014-04" db="EMBL/GenBank/DDBJ databases">
        <authorList>
            <person name="Bishop-Lilly K.A."/>
            <person name="Broomall S.M."/>
            <person name="Chain P.S."/>
            <person name="Chertkov O."/>
            <person name="Coyne S.R."/>
            <person name="Daligault H.E."/>
            <person name="Davenport K.W."/>
            <person name="Erkkila T."/>
            <person name="Frey K.G."/>
            <person name="Gibbons H.S."/>
            <person name="Gu W."/>
            <person name="Jaissle J."/>
            <person name="Johnson S.L."/>
            <person name="Koroleva G.I."/>
            <person name="Ladner J.T."/>
            <person name="Lo C.-C."/>
            <person name="Minogue T.D."/>
            <person name="Munk C."/>
            <person name="Palacios G.F."/>
            <person name="Redden C.L."/>
            <person name="Rosenzweig C.N."/>
            <person name="Scholz M.B."/>
            <person name="Teshima H."/>
            <person name="Xu Y."/>
        </authorList>
    </citation>
    <scope>NUCLEOTIDE SEQUENCE [LARGE SCALE GENOMIC DNA]</scope>
    <source>
        <strain evidence="4 6">BHP</strain>
    </source>
</reference>
<evidence type="ECO:0000259" key="3">
    <source>
        <dbReference type="PROSITE" id="PS50930"/>
    </source>
</evidence>
<dbReference type="Pfam" id="PF04397">
    <property type="entry name" value="LytTR"/>
    <property type="match status" value="1"/>
</dbReference>
<keyword evidence="7" id="KW-1185">Reference proteome</keyword>
<accession>A0A090YXL3</accession>
<dbReference type="Gene3D" id="2.40.50.1020">
    <property type="entry name" value="LytTr DNA-binding domain"/>
    <property type="match status" value="1"/>
</dbReference>
<feature type="domain" description="HTH LytTR-type" evidence="3">
    <location>
        <begin position="130"/>
        <end position="238"/>
    </location>
</feature>
<keyword evidence="5" id="KW-0238">DNA-binding</keyword>
<dbReference type="PROSITE" id="PS50110">
    <property type="entry name" value="RESPONSE_REGULATORY"/>
    <property type="match status" value="1"/>
</dbReference>
<dbReference type="PROSITE" id="PS50930">
    <property type="entry name" value="HTH_LYTTR"/>
    <property type="match status" value="1"/>
</dbReference>
<proteinExistence type="predicted"/>
<comment type="caution">
    <text evidence="4">The sequence shown here is derived from an EMBL/GenBank/DDBJ whole genome shotgun (WGS) entry which is preliminary data.</text>
</comment>
<dbReference type="InterPro" id="IPR001789">
    <property type="entry name" value="Sig_transdc_resp-reg_receiver"/>
</dbReference>
<dbReference type="InterPro" id="IPR046947">
    <property type="entry name" value="LytR-like"/>
</dbReference>
<dbReference type="Pfam" id="PF00072">
    <property type="entry name" value="Response_reg"/>
    <property type="match status" value="1"/>
</dbReference>
<gene>
    <name evidence="5" type="ORF">D0U04_08025</name>
    <name evidence="4" type="ORF">DJ93_2395</name>
</gene>
<dbReference type="GO" id="GO:0003677">
    <property type="term" value="F:DNA binding"/>
    <property type="evidence" value="ECO:0007669"/>
    <property type="project" value="UniProtKB-KW"/>
</dbReference>
<evidence type="ECO:0000313" key="4">
    <source>
        <dbReference type="EMBL" id="KFN02690.1"/>
    </source>
</evidence>
<dbReference type="SMART" id="SM00850">
    <property type="entry name" value="LytTR"/>
    <property type="match status" value="1"/>
</dbReference>
<dbReference type="AlphaFoldDB" id="A0A090YXL3"/>
<dbReference type="SMART" id="SM00448">
    <property type="entry name" value="REC"/>
    <property type="match status" value="1"/>
</dbReference>
<dbReference type="Proteomes" id="UP000029389">
    <property type="component" value="Unassembled WGS sequence"/>
</dbReference>
<feature type="domain" description="Response regulatory" evidence="2">
    <location>
        <begin position="2"/>
        <end position="116"/>
    </location>
</feature>
<dbReference type="SUPFAM" id="SSF52172">
    <property type="entry name" value="CheY-like"/>
    <property type="match status" value="1"/>
</dbReference>
<evidence type="ECO:0000259" key="2">
    <source>
        <dbReference type="PROSITE" id="PS50110"/>
    </source>
</evidence>